<accession>A0A096DK80</accession>
<dbReference type="EMBL" id="AZTB01000067">
    <property type="protein sequence ID" value="KGG79686.1"/>
    <property type="molecule type" value="Genomic_DNA"/>
</dbReference>
<proteinExistence type="predicted"/>
<dbReference type="STRING" id="1156417.Y919_10605"/>
<dbReference type="AlphaFoldDB" id="A0A096DK80"/>
<dbReference type="RefSeq" id="WP_035164594.1">
    <property type="nucleotide sequence ID" value="NZ_AZTB01000067.1"/>
</dbReference>
<evidence type="ECO:0000313" key="2">
    <source>
        <dbReference type="Proteomes" id="UP000029622"/>
    </source>
</evidence>
<dbReference type="Pfam" id="PF03646">
    <property type="entry name" value="FlaG"/>
    <property type="match status" value="1"/>
</dbReference>
<name>A0A096DK80_9FIRM</name>
<gene>
    <name evidence="1" type="ORF">Y919_10605</name>
</gene>
<dbReference type="SUPFAM" id="SSF160214">
    <property type="entry name" value="FlaG-like"/>
    <property type="match status" value="1"/>
</dbReference>
<sequence length="129" mass="14841">MKIQNSFSDVSINFKNTNQNIKIDNAAEIGEVNDRAVHLDKDLSLRDKPDYELSIGERALIKAIEEANKKLLGVRSEVRFSVHEKTKEIMIKVINTETKEVIKEIPPEKILDMIVKFMEMCGVLVDERR</sequence>
<dbReference type="Proteomes" id="UP000029622">
    <property type="component" value="Unassembled WGS sequence"/>
</dbReference>
<organism evidence="1 2">
    <name type="scientific">Caloranaerobacter azorensis H53214</name>
    <dbReference type="NCBI Taxonomy" id="1156417"/>
    <lineage>
        <taxon>Bacteria</taxon>
        <taxon>Bacillati</taxon>
        <taxon>Bacillota</taxon>
        <taxon>Tissierellia</taxon>
        <taxon>Tissierellales</taxon>
        <taxon>Thermohalobacteraceae</taxon>
        <taxon>Caloranaerobacter</taxon>
    </lineage>
</organism>
<dbReference type="InterPro" id="IPR005186">
    <property type="entry name" value="FlaG"/>
</dbReference>
<evidence type="ECO:0000313" key="1">
    <source>
        <dbReference type="EMBL" id="KGG79686.1"/>
    </source>
</evidence>
<dbReference type="Gene3D" id="3.30.160.170">
    <property type="entry name" value="FlaG-like"/>
    <property type="match status" value="1"/>
</dbReference>
<protein>
    <recommendedName>
        <fullName evidence="3">Flagellar protein FlaG</fullName>
    </recommendedName>
</protein>
<comment type="caution">
    <text evidence="1">The sequence shown here is derived from an EMBL/GenBank/DDBJ whole genome shotgun (WGS) entry which is preliminary data.</text>
</comment>
<dbReference type="InterPro" id="IPR035924">
    <property type="entry name" value="FlaG-like_sf"/>
</dbReference>
<dbReference type="PANTHER" id="PTHR37166">
    <property type="entry name" value="PROTEIN FLAG"/>
    <property type="match status" value="1"/>
</dbReference>
<dbReference type="PANTHER" id="PTHR37166:SF1">
    <property type="entry name" value="PROTEIN FLAG"/>
    <property type="match status" value="1"/>
</dbReference>
<reference evidence="1 2" key="1">
    <citation type="submission" date="2013-12" db="EMBL/GenBank/DDBJ databases">
        <title>Draft genome sequence of Caloranaerobacter sp. H53214.</title>
        <authorList>
            <person name="Jiang L.J."/>
            <person name="Shao Z.Z."/>
            <person name="Long M.N."/>
        </authorList>
    </citation>
    <scope>NUCLEOTIDE SEQUENCE [LARGE SCALE GENOMIC DNA]</scope>
    <source>
        <strain evidence="1 2">H53214</strain>
    </source>
</reference>
<evidence type="ECO:0008006" key="3">
    <source>
        <dbReference type="Google" id="ProtNLM"/>
    </source>
</evidence>